<reference evidence="11 12" key="1">
    <citation type="submission" date="2019-01" db="EMBL/GenBank/DDBJ databases">
        <title>Lacunisphaera sp. strain TWA-58.</title>
        <authorList>
            <person name="Chen W.-M."/>
        </authorList>
    </citation>
    <scope>NUCLEOTIDE SEQUENCE [LARGE SCALE GENOMIC DNA]</scope>
    <source>
        <strain evidence="11 12">TWA-58</strain>
    </source>
</reference>
<keyword evidence="5 7" id="KW-1133">Transmembrane helix</keyword>
<evidence type="ECO:0000256" key="8">
    <source>
        <dbReference type="SAM" id="SignalP"/>
    </source>
</evidence>
<keyword evidence="12" id="KW-1185">Reference proteome</keyword>
<feature type="chain" id="PRO_5021017280" evidence="8">
    <location>
        <begin position="24"/>
        <end position="729"/>
    </location>
</feature>
<dbReference type="InterPro" id="IPR036280">
    <property type="entry name" value="Multihaem_cyt_sf"/>
</dbReference>
<keyword evidence="2" id="KW-1003">Cell membrane</keyword>
<evidence type="ECO:0000256" key="3">
    <source>
        <dbReference type="ARBA" id="ARBA00022692"/>
    </source>
</evidence>
<comment type="subcellular location">
    <subcellularLocation>
        <location evidence="1">Cell membrane</location>
        <topology evidence="1">Multi-pass membrane protein</topology>
    </subcellularLocation>
</comment>
<feature type="transmembrane region" description="Helical" evidence="7">
    <location>
        <begin position="659"/>
        <end position="679"/>
    </location>
</feature>
<dbReference type="OrthoDB" id="9814800at2"/>
<dbReference type="InterPro" id="IPR011577">
    <property type="entry name" value="Cyt_b561_bac/Ni-Hgenase"/>
</dbReference>
<feature type="transmembrane region" description="Helical" evidence="7">
    <location>
        <begin position="549"/>
        <end position="571"/>
    </location>
</feature>
<evidence type="ECO:0000256" key="4">
    <source>
        <dbReference type="ARBA" id="ARBA00022729"/>
    </source>
</evidence>
<dbReference type="GO" id="GO:0005886">
    <property type="term" value="C:plasma membrane"/>
    <property type="evidence" value="ECO:0007669"/>
    <property type="project" value="UniProtKB-SubCell"/>
</dbReference>
<evidence type="ECO:0000256" key="2">
    <source>
        <dbReference type="ARBA" id="ARBA00022475"/>
    </source>
</evidence>
<comment type="caution">
    <text evidence="11">The sequence shown here is derived from an EMBL/GenBank/DDBJ whole genome shotgun (WGS) entry which is preliminary data.</text>
</comment>
<dbReference type="PANTHER" id="PTHR35038">
    <property type="entry name" value="DISSIMILATORY SULFITE REDUCTASE SIRA"/>
    <property type="match status" value="1"/>
</dbReference>
<dbReference type="GO" id="GO:0016491">
    <property type="term" value="F:oxidoreductase activity"/>
    <property type="evidence" value="ECO:0007669"/>
    <property type="project" value="TreeGrafter"/>
</dbReference>
<evidence type="ECO:0000259" key="9">
    <source>
        <dbReference type="Pfam" id="PF01292"/>
    </source>
</evidence>
<dbReference type="GO" id="GO:0009055">
    <property type="term" value="F:electron transfer activity"/>
    <property type="evidence" value="ECO:0007669"/>
    <property type="project" value="InterPro"/>
</dbReference>
<dbReference type="AlphaFoldDB" id="A0A4Q1C9G0"/>
<dbReference type="Gene3D" id="1.10.1130.10">
    <property type="entry name" value="Flavocytochrome C3, Chain A"/>
    <property type="match status" value="1"/>
</dbReference>
<keyword evidence="4 8" id="KW-0732">Signal</keyword>
<feature type="domain" description="Doubled CXXCH motif" evidence="10">
    <location>
        <begin position="123"/>
        <end position="167"/>
    </location>
</feature>
<evidence type="ECO:0000256" key="6">
    <source>
        <dbReference type="ARBA" id="ARBA00023136"/>
    </source>
</evidence>
<dbReference type="RefSeq" id="WP_129046881.1">
    <property type="nucleotide sequence ID" value="NZ_SDHX01000001.1"/>
</dbReference>
<proteinExistence type="predicted"/>
<sequence length="729" mass="80426">MKLLRAPRWVIAGLLVILTAARAAEPSGYRKPAGPPVVPNSECMDCHEAEFKSRKKGQPKEWIGIKPEPYAHSAHKDLACIECHTAITEPEHPSKLPAVDCAACHQDTAAKHAFHPRLAEAPVPAGDDTACAQCHDPHEMLPVKDAAFAFRRESQTQACGRCHEKARDGYLASAHALRSSTTLSVEPDCLSCHRERVASVGPGCLPVELKLAQVQQCESCHVRKEEVVQRTLLGAKFVAGFNHSVHGSALLAGKENSASCVDCHGAHAMNKAAVGTASVNRLHLTDTCARCHEKEADGYRQSVHAVALGQGNLDSAGCTDCHGEHDIKPHTDPSSPVHKTNLAQQVCAECHASVRLTRRYGLASDTFKTFSDSYHGLAVRGGAVSVVNCASCHGSHVIKSQDDPSSSVHKANLMQTCGECHPGAGERFTIGAVHSSDEQKADSPILYWIATFYLILITVTIGGMLVHNGLDFLKKIRRKLAIQKGEIEEPHVAHRLYLRMTAHERWQHGALVVSFVVLVITGFMLRFPEAWWVVALRGVSDRAFEWRSLIHRVAGVVMLVAGAWHIGYLAFAPAGRKLFLDLLPRWRDVLDPWRVLKYNLGLAPTKPAFGRFSYIEKVEYWAMVWGTLLMGVTGALLWFDNTSINLFSKLGFDVSRTIHYYEAILATLAIIFWHFYFVIFNPDVYPMNLAWLTGRMSEAEMLEEHPLQLEEMKQAQKRAAKPPPGPPTQ</sequence>
<organism evidence="11 12">
    <name type="scientific">Oleiharenicola lentus</name>
    <dbReference type="NCBI Taxonomy" id="2508720"/>
    <lineage>
        <taxon>Bacteria</taxon>
        <taxon>Pseudomonadati</taxon>
        <taxon>Verrucomicrobiota</taxon>
        <taxon>Opitutia</taxon>
        <taxon>Opitutales</taxon>
        <taxon>Opitutaceae</taxon>
        <taxon>Oleiharenicola</taxon>
    </lineage>
</organism>
<protein>
    <submittedName>
        <fullName evidence="11">DUF4405 domain-containing protein</fullName>
    </submittedName>
</protein>
<dbReference type="SUPFAM" id="SSF81342">
    <property type="entry name" value="Transmembrane di-heme cytochromes"/>
    <property type="match status" value="1"/>
</dbReference>
<evidence type="ECO:0000256" key="5">
    <source>
        <dbReference type="ARBA" id="ARBA00022989"/>
    </source>
</evidence>
<evidence type="ECO:0000256" key="7">
    <source>
        <dbReference type="SAM" id="Phobius"/>
    </source>
</evidence>
<keyword evidence="3 7" id="KW-0812">Transmembrane</keyword>
<dbReference type="InterPro" id="IPR010177">
    <property type="entry name" value="Paired_CXXCH_1"/>
</dbReference>
<dbReference type="Pfam" id="PF01292">
    <property type="entry name" value="Ni_hydr_CYTB"/>
    <property type="match status" value="1"/>
</dbReference>
<feature type="transmembrane region" description="Helical" evidence="7">
    <location>
        <begin position="509"/>
        <end position="527"/>
    </location>
</feature>
<dbReference type="Pfam" id="PF09699">
    <property type="entry name" value="Paired_CXXCH_1"/>
    <property type="match status" value="1"/>
</dbReference>
<evidence type="ECO:0000313" key="12">
    <source>
        <dbReference type="Proteomes" id="UP000290218"/>
    </source>
</evidence>
<evidence type="ECO:0000256" key="1">
    <source>
        <dbReference type="ARBA" id="ARBA00004651"/>
    </source>
</evidence>
<feature type="signal peptide" evidence="8">
    <location>
        <begin position="1"/>
        <end position="23"/>
    </location>
</feature>
<name>A0A4Q1C9G0_9BACT</name>
<feature type="transmembrane region" description="Helical" evidence="7">
    <location>
        <begin position="620"/>
        <end position="639"/>
    </location>
</feature>
<dbReference type="GO" id="GO:0022904">
    <property type="term" value="P:respiratory electron transport chain"/>
    <property type="evidence" value="ECO:0007669"/>
    <property type="project" value="InterPro"/>
</dbReference>
<dbReference type="CDD" id="cd08168">
    <property type="entry name" value="Cytochrom_C3"/>
    <property type="match status" value="1"/>
</dbReference>
<feature type="transmembrane region" description="Helical" evidence="7">
    <location>
        <begin position="445"/>
        <end position="470"/>
    </location>
</feature>
<evidence type="ECO:0000313" key="11">
    <source>
        <dbReference type="EMBL" id="RXK55516.1"/>
    </source>
</evidence>
<dbReference type="EMBL" id="SDHX01000001">
    <property type="protein sequence ID" value="RXK55516.1"/>
    <property type="molecule type" value="Genomic_DNA"/>
</dbReference>
<gene>
    <name evidence="11" type="ORF">ESB00_06395</name>
</gene>
<evidence type="ECO:0000259" key="10">
    <source>
        <dbReference type="Pfam" id="PF09699"/>
    </source>
</evidence>
<dbReference type="Gene3D" id="1.20.950.20">
    <property type="entry name" value="Transmembrane di-heme cytochromes, Chain C"/>
    <property type="match status" value="1"/>
</dbReference>
<dbReference type="Proteomes" id="UP000290218">
    <property type="component" value="Unassembled WGS sequence"/>
</dbReference>
<dbReference type="InterPro" id="IPR016174">
    <property type="entry name" value="Di-haem_cyt_TM"/>
</dbReference>
<dbReference type="SUPFAM" id="SSF48695">
    <property type="entry name" value="Multiheme cytochromes"/>
    <property type="match status" value="2"/>
</dbReference>
<feature type="domain" description="Cytochrome b561 bacterial/Ni-hydrogenase" evidence="9">
    <location>
        <begin position="500"/>
        <end position="682"/>
    </location>
</feature>
<keyword evidence="6 7" id="KW-0472">Membrane</keyword>
<accession>A0A4Q1C9G0</accession>
<dbReference type="Gene3D" id="1.10.780.10">
    <property type="entry name" value="Hydroxylamine Oxidoreductase, Chain A, domain 1"/>
    <property type="match status" value="2"/>
</dbReference>
<dbReference type="PANTHER" id="PTHR35038:SF6">
    <property type="entry name" value="SURFACE LOCALIZED DECAHEME CYTOCHROME C LIPOPROTEIN"/>
    <property type="match status" value="1"/>
</dbReference>
<dbReference type="InterPro" id="IPR051829">
    <property type="entry name" value="Multiheme_Cytochr_ET"/>
</dbReference>